<evidence type="ECO:0000313" key="3">
    <source>
        <dbReference type="Proteomes" id="UP000759537"/>
    </source>
</evidence>
<protein>
    <submittedName>
        <fullName evidence="2">Uncharacterized protein</fullName>
    </submittedName>
</protein>
<accession>A0A9P5TDK1</accession>
<dbReference type="EMBL" id="WHVB01000001">
    <property type="protein sequence ID" value="KAF8486800.1"/>
    <property type="molecule type" value="Genomic_DNA"/>
</dbReference>
<organism evidence="2 3">
    <name type="scientific">Russula ochroleuca</name>
    <dbReference type="NCBI Taxonomy" id="152965"/>
    <lineage>
        <taxon>Eukaryota</taxon>
        <taxon>Fungi</taxon>
        <taxon>Dikarya</taxon>
        <taxon>Basidiomycota</taxon>
        <taxon>Agaricomycotina</taxon>
        <taxon>Agaricomycetes</taxon>
        <taxon>Russulales</taxon>
        <taxon>Russulaceae</taxon>
        <taxon>Russula</taxon>
    </lineage>
</organism>
<dbReference type="Proteomes" id="UP000759537">
    <property type="component" value="Unassembled WGS sequence"/>
</dbReference>
<evidence type="ECO:0000313" key="2">
    <source>
        <dbReference type="EMBL" id="KAF8486800.1"/>
    </source>
</evidence>
<comment type="caution">
    <text evidence="2">The sequence shown here is derived from an EMBL/GenBank/DDBJ whole genome shotgun (WGS) entry which is preliminary data.</text>
</comment>
<name>A0A9P5TDK1_9AGAM</name>
<reference evidence="2" key="2">
    <citation type="journal article" date="2020" name="Nat. Commun.">
        <title>Large-scale genome sequencing of mycorrhizal fungi provides insights into the early evolution of symbiotic traits.</title>
        <authorList>
            <person name="Miyauchi S."/>
            <person name="Kiss E."/>
            <person name="Kuo A."/>
            <person name="Drula E."/>
            <person name="Kohler A."/>
            <person name="Sanchez-Garcia M."/>
            <person name="Morin E."/>
            <person name="Andreopoulos B."/>
            <person name="Barry K.W."/>
            <person name="Bonito G."/>
            <person name="Buee M."/>
            <person name="Carver A."/>
            <person name="Chen C."/>
            <person name="Cichocki N."/>
            <person name="Clum A."/>
            <person name="Culley D."/>
            <person name="Crous P.W."/>
            <person name="Fauchery L."/>
            <person name="Girlanda M."/>
            <person name="Hayes R.D."/>
            <person name="Keri Z."/>
            <person name="LaButti K."/>
            <person name="Lipzen A."/>
            <person name="Lombard V."/>
            <person name="Magnuson J."/>
            <person name="Maillard F."/>
            <person name="Murat C."/>
            <person name="Nolan M."/>
            <person name="Ohm R.A."/>
            <person name="Pangilinan J."/>
            <person name="Pereira M.F."/>
            <person name="Perotto S."/>
            <person name="Peter M."/>
            <person name="Pfister S."/>
            <person name="Riley R."/>
            <person name="Sitrit Y."/>
            <person name="Stielow J.B."/>
            <person name="Szollosi G."/>
            <person name="Zifcakova L."/>
            <person name="Stursova M."/>
            <person name="Spatafora J.W."/>
            <person name="Tedersoo L."/>
            <person name="Vaario L.M."/>
            <person name="Yamada A."/>
            <person name="Yan M."/>
            <person name="Wang P."/>
            <person name="Xu J."/>
            <person name="Bruns T."/>
            <person name="Baldrian P."/>
            <person name="Vilgalys R."/>
            <person name="Dunand C."/>
            <person name="Henrissat B."/>
            <person name="Grigoriev I.V."/>
            <person name="Hibbett D."/>
            <person name="Nagy L.G."/>
            <person name="Martin F.M."/>
        </authorList>
    </citation>
    <scope>NUCLEOTIDE SEQUENCE</scope>
    <source>
        <strain evidence="2">Prilba</strain>
    </source>
</reference>
<keyword evidence="1" id="KW-0732">Signal</keyword>
<evidence type="ECO:0000256" key="1">
    <source>
        <dbReference type="SAM" id="SignalP"/>
    </source>
</evidence>
<dbReference type="AlphaFoldDB" id="A0A9P5TDK1"/>
<gene>
    <name evidence="2" type="ORF">DFH94DRAFT_700719</name>
</gene>
<keyword evidence="3" id="KW-1185">Reference proteome</keyword>
<reference evidence="2" key="1">
    <citation type="submission" date="2019-10" db="EMBL/GenBank/DDBJ databases">
        <authorList>
            <consortium name="DOE Joint Genome Institute"/>
            <person name="Kuo A."/>
            <person name="Miyauchi S."/>
            <person name="Kiss E."/>
            <person name="Drula E."/>
            <person name="Kohler A."/>
            <person name="Sanchez-Garcia M."/>
            <person name="Andreopoulos B."/>
            <person name="Barry K.W."/>
            <person name="Bonito G."/>
            <person name="Buee M."/>
            <person name="Carver A."/>
            <person name="Chen C."/>
            <person name="Cichocki N."/>
            <person name="Clum A."/>
            <person name="Culley D."/>
            <person name="Crous P.W."/>
            <person name="Fauchery L."/>
            <person name="Girlanda M."/>
            <person name="Hayes R."/>
            <person name="Keri Z."/>
            <person name="LaButti K."/>
            <person name="Lipzen A."/>
            <person name="Lombard V."/>
            <person name="Magnuson J."/>
            <person name="Maillard F."/>
            <person name="Morin E."/>
            <person name="Murat C."/>
            <person name="Nolan M."/>
            <person name="Ohm R."/>
            <person name="Pangilinan J."/>
            <person name="Pereira M."/>
            <person name="Perotto S."/>
            <person name="Peter M."/>
            <person name="Riley R."/>
            <person name="Sitrit Y."/>
            <person name="Stielow B."/>
            <person name="Szollosi G."/>
            <person name="Zifcakova L."/>
            <person name="Stursova M."/>
            <person name="Spatafora J.W."/>
            <person name="Tedersoo L."/>
            <person name="Vaario L.-M."/>
            <person name="Yamada A."/>
            <person name="Yan M."/>
            <person name="Wang P."/>
            <person name="Xu J."/>
            <person name="Bruns T."/>
            <person name="Baldrian P."/>
            <person name="Vilgalys R."/>
            <person name="Henrissat B."/>
            <person name="Grigoriev I.V."/>
            <person name="Hibbett D."/>
            <person name="Nagy L.G."/>
            <person name="Martin F.M."/>
        </authorList>
    </citation>
    <scope>NUCLEOTIDE SEQUENCE</scope>
    <source>
        <strain evidence="2">Prilba</strain>
    </source>
</reference>
<feature type="signal peptide" evidence="1">
    <location>
        <begin position="1"/>
        <end position="29"/>
    </location>
</feature>
<sequence>MDPGATRTMCSHRAWFSFFTLLASLPVKAATTRSIRVPKSETAHNAITELDAFPSEGDENPYNAPNAPVARSAASKAYGSPGNGDHRMPHTHHVMRTLHKGEANARGNP</sequence>
<proteinExistence type="predicted"/>
<feature type="chain" id="PRO_5040216087" evidence="1">
    <location>
        <begin position="30"/>
        <end position="109"/>
    </location>
</feature>